<dbReference type="Proteomes" id="UP000215355">
    <property type="component" value="Chromosome 1"/>
</dbReference>
<accession>A0AAJ4XG16</accession>
<protein>
    <recommendedName>
        <fullName evidence="4">Lipid A biosynthesis acyltransferase</fullName>
    </recommendedName>
</protein>
<dbReference type="KEGG" id="smiz:4412673_03802"/>
<evidence type="ECO:0000313" key="3">
    <source>
        <dbReference type="Proteomes" id="UP000215355"/>
    </source>
</evidence>
<dbReference type="EMBL" id="LT906468">
    <property type="protein sequence ID" value="SNV62489.1"/>
    <property type="molecule type" value="Genomic_DNA"/>
</dbReference>
<evidence type="ECO:0008006" key="4">
    <source>
        <dbReference type="Google" id="ProtNLM"/>
    </source>
</evidence>
<evidence type="ECO:0000313" key="2">
    <source>
        <dbReference type="EMBL" id="SNV62489.1"/>
    </source>
</evidence>
<dbReference type="AlphaFoldDB" id="A0AAJ4XG16"/>
<reference evidence="2 3" key="1">
    <citation type="submission" date="2017-06" db="EMBL/GenBank/DDBJ databases">
        <authorList>
            <consortium name="Pathogen Informatics"/>
        </authorList>
    </citation>
    <scope>NUCLEOTIDE SEQUENCE [LARGE SCALE GENOMIC DNA]</scope>
    <source>
        <strain evidence="2 3">NCTC12149</strain>
    </source>
</reference>
<sequence>MQHRISLTARGAAHGKNRAHSPLGPSATSMWPTDGPFNMHNREPQPVPGDTDRVSFLPISTEFAYFSANMGHIFPGYGLRGLTAVYRRLKDYASWQARLDLRHGLGKISPQAHLGELSCAGPAMYVSFHFGSYRTLPLELLAGGRSVCVVLSGDLLAAYGEYHAGLMGTGMPGAGQGRLYLASADDPSLFFRLRGMVKAGAHIFVYADGGHGARRDPAGKGLARVQLGSAAVMVRSGYLEIAHLLDLEVHLLLDHSPGPFQPMGEGRSISCYKLPRRGSRVDSVRDGLGLLYAKFQQALLECPERWEALLYLHRHSLPRSHIGGWGPQGRLLGFTDGKRAYALDRYTYRKYPLVPPGCPEAPGGAGWF</sequence>
<proteinExistence type="predicted"/>
<gene>
    <name evidence="2" type="ORF">SAMEA4412673_03802</name>
</gene>
<name>A0AAJ4XG16_9SPHI</name>
<organism evidence="2 3">
    <name type="scientific">Sphingobacterium mizutaii</name>
    <dbReference type="NCBI Taxonomy" id="1010"/>
    <lineage>
        <taxon>Bacteria</taxon>
        <taxon>Pseudomonadati</taxon>
        <taxon>Bacteroidota</taxon>
        <taxon>Sphingobacteriia</taxon>
        <taxon>Sphingobacteriales</taxon>
        <taxon>Sphingobacteriaceae</taxon>
        <taxon>Sphingobacterium</taxon>
    </lineage>
</organism>
<feature type="region of interest" description="Disordered" evidence="1">
    <location>
        <begin position="1"/>
        <end position="32"/>
    </location>
</feature>
<evidence type="ECO:0000256" key="1">
    <source>
        <dbReference type="SAM" id="MobiDB-lite"/>
    </source>
</evidence>